<dbReference type="PANTHER" id="PTHR10039:SF15">
    <property type="entry name" value="NACHT DOMAIN-CONTAINING PROTEIN"/>
    <property type="match status" value="1"/>
</dbReference>
<dbReference type="PROSITE" id="PS50088">
    <property type="entry name" value="ANK_REPEAT"/>
    <property type="match status" value="1"/>
</dbReference>
<dbReference type="STRING" id="576137.A0A1L7XX03"/>
<sequence length="511" mass="57692">MVAAAYAKDLLCRIAPNRVEAEKRISDILSDVQQGVGKLLRVQHNEEHNSILNWLTPTDYADQQHDFITRRQEGTGQWLLDSAEFKEWIESDKQTLFSPGIPGAGKTILTAIVIEELTSRFHDDKSIGIAYLYCNFRRQEEQKIDDLLASLLKQLAENQQSLPGTVKELYDRYKTKRTRPSLDEISRSLQVVATLYSRVFIIVDAFDECQISDGCRQRFLLSLFNLQAKCGVNLFATSRPISSIEKEFEGNSKLEIRASEEDVRKYLEGHMFRLPGFVVRSLELQEEIKTDIIKAVDGMFLLAQLHLESLTGKRSPKAVQTALKNLVTGSAAYDHAYESAMERISGQIKDQEELAKQHALGVEVSESKLDELNFSEIEDIVSLQLNKLYDYAAHNWGYHARQASTSCQDVIEFLQKQAQVEASSQALMAVKRWSGHRKYSQEVPKQMTGLHLAAYFGVDEAVQFLIGSDSPDPEDSYGRTPLSWAAGSGHEAVVKQLLDKGAGPRTRCRQR</sequence>
<dbReference type="InterPro" id="IPR002110">
    <property type="entry name" value="Ankyrin_rpt"/>
</dbReference>
<protein>
    <recommendedName>
        <fullName evidence="3">Nephrocystin 3-like N-terminal domain-containing protein</fullName>
    </recommendedName>
</protein>
<dbReference type="InterPro" id="IPR027417">
    <property type="entry name" value="P-loop_NTPase"/>
</dbReference>
<evidence type="ECO:0000256" key="2">
    <source>
        <dbReference type="PROSITE-ProRule" id="PRU00023"/>
    </source>
</evidence>
<keyword evidence="5" id="KW-1185">Reference proteome</keyword>
<accession>A0A1L7XX03</accession>
<dbReference type="InterPro" id="IPR056884">
    <property type="entry name" value="NPHP3-like_N"/>
</dbReference>
<dbReference type="Proteomes" id="UP000184330">
    <property type="component" value="Unassembled WGS sequence"/>
</dbReference>
<dbReference type="OrthoDB" id="195446at2759"/>
<dbReference type="Pfam" id="PF12796">
    <property type="entry name" value="Ank_2"/>
    <property type="match status" value="1"/>
</dbReference>
<keyword evidence="1" id="KW-0677">Repeat</keyword>
<feature type="repeat" description="ANK" evidence="2">
    <location>
        <begin position="477"/>
        <end position="509"/>
    </location>
</feature>
<feature type="domain" description="Nephrocystin 3-like N-terminal" evidence="3">
    <location>
        <begin position="74"/>
        <end position="239"/>
    </location>
</feature>
<evidence type="ECO:0000259" key="3">
    <source>
        <dbReference type="Pfam" id="PF24883"/>
    </source>
</evidence>
<name>A0A1L7XX03_9HELO</name>
<keyword evidence="2" id="KW-0040">ANK repeat</keyword>
<dbReference type="Gene3D" id="3.40.50.300">
    <property type="entry name" value="P-loop containing nucleotide triphosphate hydrolases"/>
    <property type="match status" value="1"/>
</dbReference>
<gene>
    <name evidence="4" type="ORF">PAC_19483</name>
</gene>
<dbReference type="AlphaFoldDB" id="A0A1L7XX03"/>
<evidence type="ECO:0000313" key="4">
    <source>
        <dbReference type="EMBL" id="CZR69583.1"/>
    </source>
</evidence>
<dbReference type="PANTHER" id="PTHR10039">
    <property type="entry name" value="AMELOGENIN"/>
    <property type="match status" value="1"/>
</dbReference>
<dbReference type="InterPro" id="IPR036770">
    <property type="entry name" value="Ankyrin_rpt-contain_sf"/>
</dbReference>
<dbReference type="EMBL" id="FJOG01000074">
    <property type="protein sequence ID" value="CZR69583.1"/>
    <property type="molecule type" value="Genomic_DNA"/>
</dbReference>
<dbReference type="SMART" id="SM00248">
    <property type="entry name" value="ANK"/>
    <property type="match status" value="2"/>
</dbReference>
<dbReference type="PROSITE" id="PS50297">
    <property type="entry name" value="ANK_REP_REGION"/>
    <property type="match status" value="1"/>
</dbReference>
<evidence type="ECO:0000313" key="5">
    <source>
        <dbReference type="Proteomes" id="UP000184330"/>
    </source>
</evidence>
<evidence type="ECO:0000256" key="1">
    <source>
        <dbReference type="ARBA" id="ARBA00022737"/>
    </source>
</evidence>
<dbReference type="Pfam" id="PF24883">
    <property type="entry name" value="NPHP3_N"/>
    <property type="match status" value="1"/>
</dbReference>
<organism evidence="4 5">
    <name type="scientific">Phialocephala subalpina</name>
    <dbReference type="NCBI Taxonomy" id="576137"/>
    <lineage>
        <taxon>Eukaryota</taxon>
        <taxon>Fungi</taxon>
        <taxon>Dikarya</taxon>
        <taxon>Ascomycota</taxon>
        <taxon>Pezizomycotina</taxon>
        <taxon>Leotiomycetes</taxon>
        <taxon>Helotiales</taxon>
        <taxon>Mollisiaceae</taxon>
        <taxon>Phialocephala</taxon>
        <taxon>Phialocephala fortinii species complex</taxon>
    </lineage>
</organism>
<proteinExistence type="predicted"/>
<dbReference type="SUPFAM" id="SSF52540">
    <property type="entry name" value="P-loop containing nucleoside triphosphate hydrolases"/>
    <property type="match status" value="1"/>
</dbReference>
<dbReference type="SUPFAM" id="SSF48403">
    <property type="entry name" value="Ankyrin repeat"/>
    <property type="match status" value="1"/>
</dbReference>
<dbReference type="Gene3D" id="1.25.40.20">
    <property type="entry name" value="Ankyrin repeat-containing domain"/>
    <property type="match status" value="1"/>
</dbReference>
<reference evidence="4 5" key="1">
    <citation type="submission" date="2016-03" db="EMBL/GenBank/DDBJ databases">
        <authorList>
            <person name="Ploux O."/>
        </authorList>
    </citation>
    <scope>NUCLEOTIDE SEQUENCE [LARGE SCALE GENOMIC DNA]</scope>
    <source>
        <strain evidence="4 5">UAMH 11012</strain>
    </source>
</reference>